<protein>
    <recommendedName>
        <fullName evidence="7">Homoserine kinase</fullName>
    </recommendedName>
</protein>
<keyword evidence="4" id="KW-0418">Kinase</keyword>
<dbReference type="Gene3D" id="3.30.230.10">
    <property type="match status" value="1"/>
</dbReference>
<dbReference type="GO" id="GO:0005524">
    <property type="term" value="F:ATP binding"/>
    <property type="evidence" value="ECO:0007669"/>
    <property type="project" value="UniProtKB-KW"/>
</dbReference>
<keyword evidence="1" id="KW-0028">Amino-acid biosynthesis</keyword>
<proteinExistence type="predicted"/>
<evidence type="ECO:0000256" key="5">
    <source>
        <dbReference type="ARBA" id="ARBA00022840"/>
    </source>
</evidence>
<keyword evidence="5" id="KW-0067">ATP-binding</keyword>
<dbReference type="GO" id="GO:0016301">
    <property type="term" value="F:kinase activity"/>
    <property type="evidence" value="ECO:0007669"/>
    <property type="project" value="UniProtKB-KW"/>
</dbReference>
<evidence type="ECO:0000313" key="6">
    <source>
        <dbReference type="EMBL" id="KKL52332.1"/>
    </source>
</evidence>
<dbReference type="InterPro" id="IPR014721">
    <property type="entry name" value="Ribsml_uS5_D2-typ_fold_subgr"/>
</dbReference>
<dbReference type="SUPFAM" id="SSF54211">
    <property type="entry name" value="Ribosomal protein S5 domain 2-like"/>
    <property type="match status" value="1"/>
</dbReference>
<keyword evidence="3" id="KW-0547">Nucleotide-binding</keyword>
<dbReference type="GO" id="GO:0008652">
    <property type="term" value="P:amino acid biosynthetic process"/>
    <property type="evidence" value="ECO:0007669"/>
    <property type="project" value="UniProtKB-KW"/>
</dbReference>
<evidence type="ECO:0000256" key="3">
    <source>
        <dbReference type="ARBA" id="ARBA00022741"/>
    </source>
</evidence>
<sequence length="86" mass="8685">MPPSSISVRVPATSANLGPGFDCLGLALDIWATISLSTKAPQGDHPLARMADNAARALFAAAELPPPPGYAATYEGSIPIARGLGA</sequence>
<accession>A0A0F9FMR7</accession>
<name>A0A0F9FMR7_9ZZZZ</name>
<dbReference type="InterPro" id="IPR020568">
    <property type="entry name" value="Ribosomal_Su5_D2-typ_SF"/>
</dbReference>
<feature type="non-terminal residue" evidence="6">
    <location>
        <position position="86"/>
    </location>
</feature>
<evidence type="ECO:0000256" key="2">
    <source>
        <dbReference type="ARBA" id="ARBA00022679"/>
    </source>
</evidence>
<organism evidence="6">
    <name type="scientific">marine sediment metagenome</name>
    <dbReference type="NCBI Taxonomy" id="412755"/>
    <lineage>
        <taxon>unclassified sequences</taxon>
        <taxon>metagenomes</taxon>
        <taxon>ecological metagenomes</taxon>
    </lineage>
</organism>
<dbReference type="EMBL" id="LAZR01031932">
    <property type="protein sequence ID" value="KKL52332.1"/>
    <property type="molecule type" value="Genomic_DNA"/>
</dbReference>
<comment type="caution">
    <text evidence="6">The sequence shown here is derived from an EMBL/GenBank/DDBJ whole genome shotgun (WGS) entry which is preliminary data.</text>
</comment>
<gene>
    <name evidence="6" type="ORF">LCGC14_2286500</name>
</gene>
<reference evidence="6" key="1">
    <citation type="journal article" date="2015" name="Nature">
        <title>Complex archaea that bridge the gap between prokaryotes and eukaryotes.</title>
        <authorList>
            <person name="Spang A."/>
            <person name="Saw J.H."/>
            <person name="Jorgensen S.L."/>
            <person name="Zaremba-Niedzwiedzka K."/>
            <person name="Martijn J."/>
            <person name="Lind A.E."/>
            <person name="van Eijk R."/>
            <person name="Schleper C."/>
            <person name="Guy L."/>
            <person name="Ettema T.J."/>
        </authorList>
    </citation>
    <scope>NUCLEOTIDE SEQUENCE</scope>
</reference>
<evidence type="ECO:0000256" key="1">
    <source>
        <dbReference type="ARBA" id="ARBA00022605"/>
    </source>
</evidence>
<evidence type="ECO:0000256" key="4">
    <source>
        <dbReference type="ARBA" id="ARBA00022777"/>
    </source>
</evidence>
<dbReference type="PANTHER" id="PTHR20861:SF1">
    <property type="entry name" value="HOMOSERINE KINASE"/>
    <property type="match status" value="1"/>
</dbReference>
<dbReference type="PANTHER" id="PTHR20861">
    <property type="entry name" value="HOMOSERINE/4-DIPHOSPHOCYTIDYL-2-C-METHYL-D-ERYTHRITOL KINASE"/>
    <property type="match status" value="1"/>
</dbReference>
<dbReference type="AlphaFoldDB" id="A0A0F9FMR7"/>
<evidence type="ECO:0008006" key="7">
    <source>
        <dbReference type="Google" id="ProtNLM"/>
    </source>
</evidence>
<keyword evidence="2" id="KW-0808">Transferase</keyword>